<evidence type="ECO:0000256" key="1">
    <source>
        <dbReference type="ARBA" id="ARBA00004555"/>
    </source>
</evidence>
<comment type="subcellular location">
    <subcellularLocation>
        <location evidence="1">Golgi apparatus</location>
    </subcellularLocation>
</comment>
<sequence>MAHNEKEKSINIELGFYDPFSIFQGGLRADFEKYIKVKSVYWKDSNDTLRILKNIEFRYVEQIPHAKLESEIVYSKLMFVCCNNIDDYRSKIRPLIIEWLKIEEQESPKLPRFIFLFENSELKNASDKFLKTNILNKLKVDFPDVSNIYKIKSLFYTETDKAESWKLICDAIRSILPDAINIQFAKSKGDLLKTAAVYKLLNQKDDALSCFSKSFNAIPYIKKEVFSKLEPVKILKALQNGELVQSLNNNFMRKSFLLKKQEETLLDNSLSDNVFKRNLGKFGRIILAYINSLEMCYRRNEISFLIISRFLDNKRLKTILASQNDLDLITNYIIKGSLSVIDVQFETEDYEVFNEPLKQLMKSKNSFLSAIIEYTRDLIGLFDANNMKMSNLAILTTELALILFYSADDYETASEQLVKSYDFFLTNGWKYIGIALLKTYIQNLHKLIASHGNEVTTQLISSYLTLSVNNMKTLDDTNFTELCMKIEEPFEFKAEKIFGVRTISQVYCKEVDVYCIDITLSSSITVNVDKVVLTLVNECSRIEFICFDVSLQHSNVLTLTCSAISFNAFDIYGLKFIIGNLHLDYDFKSRVDIRLIESFVVEQYSTLKNTSTSIGVPKLRDLNYEFLEMQLNVGSNCIANIQITVFNNIDRFLIDRNSELFLEAREGEEVFKLKITKHKNTLTLTLSEIVTLQACNVYEIKIPCLFSESDQMFVSYDLKFESIKNEGENLSCLQMLAASVDTTLPLAVATNEIFKSTISEKSDSLPDFFFLSQYTINSVLSENPIRIQSVVLSGGDSTFETWKPHKNIIAFIDQGTTFFYKVPAFKNDTVVLRIEYSTMSEEIFFLVDELFRRFVAELIFLDLKMQIRFIQAAKILWKKIKFKYNFYALTFKIQLAEKIDNILNSVTKHLDFNEAKIFPDIVYDFLKSVEKFEIDDTKKSDLMNNTKSELQIVVDIPNVNMVTTVEYKYDRKLQYKEAVPVSVCLNVYFLPFGNGNKDKESKQNAQLKCKDDLVHLNVNFFDNEQKWIIAGIKSLDLLVDLKKASRPSGQHFEFNLTFIPLKLGKIQLPAIEIKNEGYKKYSMEIDYKNTTESVLVVSELNKVIHSF</sequence>
<feature type="domain" description="TRAPPC10/Trs130 C-terminal" evidence="4">
    <location>
        <begin position="954"/>
        <end position="1097"/>
    </location>
</feature>
<dbReference type="GO" id="GO:0006891">
    <property type="term" value="P:intra-Golgi vesicle-mediated transport"/>
    <property type="evidence" value="ECO:0007669"/>
    <property type="project" value="TreeGrafter"/>
</dbReference>
<dbReference type="Pfam" id="PF24967">
    <property type="entry name" value="NTS_TR130"/>
    <property type="match status" value="1"/>
</dbReference>
<protein>
    <recommendedName>
        <fullName evidence="9">Trafficking protein particle complex subunit 11 domain-containing protein</fullName>
    </recommendedName>
</protein>
<accession>A0A4T0X491</accession>
<comment type="caution">
    <text evidence="7">The sequence shown here is derived from an EMBL/GenBank/DDBJ whole genome shotgun (WGS) entry which is preliminary data.</text>
</comment>
<dbReference type="EMBL" id="SELW01000262">
    <property type="protein sequence ID" value="TID29757.1"/>
    <property type="molecule type" value="Genomic_DNA"/>
</dbReference>
<keyword evidence="2" id="KW-0813">Transport</keyword>
<dbReference type="OrthoDB" id="10256906at2759"/>
<dbReference type="PANTHER" id="PTHR13251:SF3">
    <property type="entry name" value="TRAFFICKING PROTEIN PARTICLE COMPLEX SUBUNIT 10"/>
    <property type="match status" value="1"/>
</dbReference>
<name>A0A4T0X491_9ASCO</name>
<dbReference type="GO" id="GO:1990071">
    <property type="term" value="C:TRAPPII protein complex"/>
    <property type="evidence" value="ECO:0007669"/>
    <property type="project" value="InterPro"/>
</dbReference>
<dbReference type="InterPro" id="IPR056913">
    <property type="entry name" value="TRAPPC10/Trs130_N"/>
</dbReference>
<evidence type="ECO:0000259" key="6">
    <source>
        <dbReference type="Pfam" id="PF24967"/>
    </source>
</evidence>
<dbReference type="Pfam" id="PF23036">
    <property type="entry name" value="TRAPPC10_1st"/>
    <property type="match status" value="1"/>
</dbReference>
<dbReference type="GO" id="GO:0034498">
    <property type="term" value="P:early endosome to Golgi transport"/>
    <property type="evidence" value="ECO:0007669"/>
    <property type="project" value="TreeGrafter"/>
</dbReference>
<evidence type="ECO:0000259" key="4">
    <source>
        <dbReference type="Pfam" id="PF12584"/>
    </source>
</evidence>
<keyword evidence="3" id="KW-0333">Golgi apparatus</keyword>
<feature type="domain" description="Trs130 NTS" evidence="6">
    <location>
        <begin position="339"/>
        <end position="453"/>
    </location>
</feature>
<dbReference type="InterPro" id="IPR056916">
    <property type="entry name" value="NTS_TR130"/>
</dbReference>
<evidence type="ECO:0008006" key="9">
    <source>
        <dbReference type="Google" id="ProtNLM"/>
    </source>
</evidence>
<organism evidence="7 8">
    <name type="scientific">Pichia inconspicua</name>
    <dbReference type="NCBI Taxonomy" id="52247"/>
    <lineage>
        <taxon>Eukaryota</taxon>
        <taxon>Fungi</taxon>
        <taxon>Dikarya</taxon>
        <taxon>Ascomycota</taxon>
        <taxon>Saccharomycotina</taxon>
        <taxon>Pichiomycetes</taxon>
        <taxon>Pichiales</taxon>
        <taxon>Pichiaceae</taxon>
        <taxon>Pichia</taxon>
    </lineage>
</organism>
<gene>
    <name evidence="7" type="ORF">CANINC_001675</name>
</gene>
<evidence type="ECO:0000256" key="3">
    <source>
        <dbReference type="ARBA" id="ARBA00023034"/>
    </source>
</evidence>
<dbReference type="AlphaFoldDB" id="A0A4T0X491"/>
<reference evidence="7 8" key="1">
    <citation type="journal article" date="2019" name="Front. Genet.">
        <title>Whole-Genome Sequencing of the Opportunistic Yeast Pathogen Candida inconspicua Uncovers Its Hybrid Origin.</title>
        <authorList>
            <person name="Mixao V."/>
            <person name="Hansen A.P."/>
            <person name="Saus E."/>
            <person name="Boekhout T."/>
            <person name="Lass-Florl C."/>
            <person name="Gabaldon T."/>
        </authorList>
    </citation>
    <scope>NUCLEOTIDE SEQUENCE [LARGE SCALE GENOMIC DNA]</scope>
    <source>
        <strain evidence="7 8">CBS 180</strain>
    </source>
</reference>
<evidence type="ECO:0000313" key="7">
    <source>
        <dbReference type="EMBL" id="TID29757.1"/>
    </source>
</evidence>
<dbReference type="PANTHER" id="PTHR13251">
    <property type="entry name" value="EPILEPSY HOLOPROSENCEPHALY CANDIDATE 1/TMEM1"/>
    <property type="match status" value="1"/>
</dbReference>
<dbReference type="Pfam" id="PF12584">
    <property type="entry name" value="TRAPPC10"/>
    <property type="match status" value="1"/>
</dbReference>
<dbReference type="InterPro" id="IPR045126">
    <property type="entry name" value="TRAPPC10/Trs130"/>
</dbReference>
<evidence type="ECO:0000256" key="2">
    <source>
        <dbReference type="ARBA" id="ARBA00022448"/>
    </source>
</evidence>
<evidence type="ECO:0000259" key="5">
    <source>
        <dbReference type="Pfam" id="PF23036"/>
    </source>
</evidence>
<dbReference type="STRING" id="52247.A0A4T0X491"/>
<dbReference type="InterPro" id="IPR022233">
    <property type="entry name" value="TRAPPC10/Trs130_C"/>
</dbReference>
<feature type="domain" description="TRAPPC10/Trs130 N-terminal" evidence="5">
    <location>
        <begin position="35"/>
        <end position="187"/>
    </location>
</feature>
<dbReference type="Proteomes" id="UP000307173">
    <property type="component" value="Unassembled WGS sequence"/>
</dbReference>
<dbReference type="GO" id="GO:0005829">
    <property type="term" value="C:cytosol"/>
    <property type="evidence" value="ECO:0007669"/>
    <property type="project" value="GOC"/>
</dbReference>
<evidence type="ECO:0000313" key="8">
    <source>
        <dbReference type="Proteomes" id="UP000307173"/>
    </source>
</evidence>
<keyword evidence="8" id="KW-1185">Reference proteome</keyword>
<proteinExistence type="predicted"/>